<accession>W2C7A7</accession>
<evidence type="ECO:0000313" key="2">
    <source>
        <dbReference type="EMBL" id="ETK02397.1"/>
    </source>
</evidence>
<dbReference type="InterPro" id="IPR036163">
    <property type="entry name" value="HMA_dom_sf"/>
</dbReference>
<dbReference type="PATRIC" id="fig|1411148.3.peg.625"/>
<gene>
    <name evidence="2" type="ORF">N425_04530</name>
</gene>
<dbReference type="Gene3D" id="3.30.70.100">
    <property type="match status" value="1"/>
</dbReference>
<dbReference type="SUPFAM" id="SSF55008">
    <property type="entry name" value="HMA, heavy metal-associated domain"/>
    <property type="match status" value="1"/>
</dbReference>
<dbReference type="EMBL" id="AYUF01000362">
    <property type="protein sequence ID" value="ETK02397.1"/>
    <property type="molecule type" value="Genomic_DNA"/>
</dbReference>
<protein>
    <recommendedName>
        <fullName evidence="1">HMA domain-containing protein</fullName>
    </recommendedName>
</protein>
<dbReference type="Proteomes" id="UP000018837">
    <property type="component" value="Unassembled WGS sequence"/>
</dbReference>
<proteinExistence type="predicted"/>
<evidence type="ECO:0000259" key="1">
    <source>
        <dbReference type="PROSITE" id="PS50846"/>
    </source>
</evidence>
<comment type="caution">
    <text evidence="2">The sequence shown here is derived from an EMBL/GenBank/DDBJ whole genome shotgun (WGS) entry which is preliminary data.</text>
</comment>
<dbReference type="PROSITE" id="PS50846">
    <property type="entry name" value="HMA_2"/>
    <property type="match status" value="1"/>
</dbReference>
<evidence type="ECO:0000313" key="3">
    <source>
        <dbReference type="Proteomes" id="UP000018837"/>
    </source>
</evidence>
<dbReference type="CDD" id="cd00371">
    <property type="entry name" value="HMA"/>
    <property type="match status" value="1"/>
</dbReference>
<dbReference type="InterPro" id="IPR006121">
    <property type="entry name" value="HMA_dom"/>
</dbReference>
<name>W2C7A7_9BACT</name>
<feature type="domain" description="HMA" evidence="1">
    <location>
        <begin position="1"/>
        <end position="55"/>
    </location>
</feature>
<dbReference type="Pfam" id="PF00403">
    <property type="entry name" value="HMA"/>
    <property type="match status" value="1"/>
</dbReference>
<organism evidence="2 3">
    <name type="scientific">Tannerella sp. oral taxon BU063 isolate Cell 2</name>
    <dbReference type="NCBI Taxonomy" id="1411148"/>
    <lineage>
        <taxon>Bacteria</taxon>
        <taxon>Pseudomonadati</taxon>
        <taxon>Bacteroidota</taxon>
        <taxon>Bacteroidia</taxon>
        <taxon>Bacteroidales</taxon>
        <taxon>Tannerellaceae</taxon>
        <taxon>Tannerella</taxon>
    </lineage>
</organism>
<reference evidence="2 3" key="1">
    <citation type="submission" date="2013-11" db="EMBL/GenBank/DDBJ databases">
        <title>Single cell genomics of uncultured Tannerella BU063 (oral taxon 286).</title>
        <authorList>
            <person name="Beall C.J."/>
            <person name="Campbell A.G."/>
            <person name="Griffen A.L."/>
            <person name="Podar M."/>
            <person name="Leys E.J."/>
        </authorList>
    </citation>
    <scope>NUCLEOTIDE SEQUENCE [LARGE SCALE GENOMIC DNA]</scope>
    <source>
        <strain evidence="2">Cell 2</strain>
    </source>
</reference>
<dbReference type="AlphaFoldDB" id="W2C7A7"/>
<dbReference type="GO" id="GO:0046872">
    <property type="term" value="F:metal ion binding"/>
    <property type="evidence" value="ECO:0007669"/>
    <property type="project" value="InterPro"/>
</dbReference>
<sequence>MSCSHCQARVEKGLSELDGVTSVRVDLPTGTATVVGDVTEDRLRTALDDLGYEYGGKL</sequence>